<reference evidence="1" key="1">
    <citation type="submission" date="2020-09" db="EMBL/GenBank/DDBJ databases">
        <title>Iningainema tapete sp. nov. (Scytonemataceae, Cyanobacteria) from greenhouses in central Florida (USA) produces two types of nodularin with biosynthetic potential for microcystin-LR and anabaenopeptins.</title>
        <authorList>
            <person name="Berthold D.E."/>
            <person name="Lefler F.W."/>
            <person name="Huang I.-S."/>
            <person name="Abdulla H."/>
            <person name="Zimba P.V."/>
            <person name="Laughinghouse H.D. IV."/>
        </authorList>
    </citation>
    <scope>NUCLEOTIDE SEQUENCE</scope>
    <source>
        <strain evidence="1">BLCCT55</strain>
    </source>
</reference>
<dbReference type="Proteomes" id="UP000629098">
    <property type="component" value="Unassembled WGS sequence"/>
</dbReference>
<sequence>MLCKTALVWLRLIQRKLPLGLILGIKQTTGFNMSAITESSCINALIFSQTIAVDVLNDVEYYAIYDPDVINTATNLVIFKPLEYLVEVTFSWILSKLQIKW</sequence>
<evidence type="ECO:0000313" key="2">
    <source>
        <dbReference type="Proteomes" id="UP000629098"/>
    </source>
</evidence>
<accession>A0A8J6XSH6</accession>
<organism evidence="1 2">
    <name type="scientific">Iningainema tapete BLCC-T55</name>
    <dbReference type="NCBI Taxonomy" id="2748662"/>
    <lineage>
        <taxon>Bacteria</taxon>
        <taxon>Bacillati</taxon>
        <taxon>Cyanobacteriota</taxon>
        <taxon>Cyanophyceae</taxon>
        <taxon>Nostocales</taxon>
        <taxon>Scytonemataceae</taxon>
        <taxon>Iningainema tapete</taxon>
    </lineage>
</organism>
<proteinExistence type="predicted"/>
<name>A0A8J6XSH6_9CYAN</name>
<keyword evidence="2" id="KW-1185">Reference proteome</keyword>
<dbReference type="RefSeq" id="WP_190837998.1">
    <property type="nucleotide sequence ID" value="NZ_CAWPPI010000126.1"/>
</dbReference>
<protein>
    <submittedName>
        <fullName evidence="1">Uncharacterized protein</fullName>
    </submittedName>
</protein>
<comment type="caution">
    <text evidence="1">The sequence shown here is derived from an EMBL/GenBank/DDBJ whole genome shotgun (WGS) entry which is preliminary data.</text>
</comment>
<dbReference type="AlphaFoldDB" id="A0A8J6XSH6"/>
<dbReference type="EMBL" id="JACXAE010000126">
    <property type="protein sequence ID" value="MBD2778391.1"/>
    <property type="molecule type" value="Genomic_DNA"/>
</dbReference>
<evidence type="ECO:0000313" key="1">
    <source>
        <dbReference type="EMBL" id="MBD2778391.1"/>
    </source>
</evidence>
<gene>
    <name evidence="1" type="ORF">ICL16_41710</name>
</gene>